<accession>E4RVJ1</accession>
<sequence length="426" mass="49035">MLISKHLKSAFLPFIIFLSLFRHAAANQVMIPMDETQKNHLKAYGIAFWLLKNYDTEIDWLLNYRGGSFLIPYTQNSINELIIRGVSYEIISDAEAGQILATVRDPNVNMDAVKLQKAPKIAVYTPKSAMPWDDAVTLALTYAEIEFDKVYDDEVLEGKLPEYDWLHLHHEDFTGQYGKFIAHAQRKWFQDQKRDLETTARKHGFNKVSELRAAVVMKMYEFVNGGGYMFAMCNATDTFEIALAAQGIDIVERMYDGDGMDPKADEKLNFNNTFAFKDFKLIKDPYDVEFSNIDHRQEQRGVVEGNDFFQLFEFSAKYDPVPTMLTQNHQSLIKGFMGQTTAFRKQFIKSEVLILAENRELGEARYIHGTAGRGFWTYYGGHDPEDYQHFVDEEPTDLNLHPNSAGYRLILNNVLFPAAKKKKMKT</sequence>
<reference evidence="2 3" key="2">
    <citation type="journal article" date="2011" name="Stand. Genomic Sci.">
        <title>Complete genome sequence of Leadbetterella byssophila type strain (4M15).</title>
        <authorList>
            <person name="Abt B."/>
            <person name="Teshima H."/>
            <person name="Lucas S."/>
            <person name="Lapidus A."/>
            <person name="Del Rio T.G."/>
            <person name="Nolan M."/>
            <person name="Tice H."/>
            <person name="Cheng J.F."/>
            <person name="Pitluck S."/>
            <person name="Liolios K."/>
            <person name="Pagani I."/>
            <person name="Ivanova N."/>
            <person name="Mavromatis K."/>
            <person name="Pati A."/>
            <person name="Tapia R."/>
            <person name="Han C."/>
            <person name="Goodwin L."/>
            <person name="Chen A."/>
            <person name="Palaniappan K."/>
            <person name="Land M."/>
            <person name="Hauser L."/>
            <person name="Chang Y.J."/>
            <person name="Jeffries C.D."/>
            <person name="Rohde M."/>
            <person name="Goker M."/>
            <person name="Tindall B.J."/>
            <person name="Detter J.C."/>
            <person name="Woyke T."/>
            <person name="Bristow J."/>
            <person name="Eisen J.A."/>
            <person name="Markowitz V."/>
            <person name="Hugenholtz P."/>
            <person name="Klenk H.P."/>
            <person name="Kyrpides N.C."/>
        </authorList>
    </citation>
    <scope>NUCLEOTIDE SEQUENCE [LARGE SCALE GENOMIC DNA]</scope>
    <source>
        <strain evidence="3">DSM 17132 / JCM 16389 / KACC 11308 / NBRC 106382 / 4M15</strain>
    </source>
</reference>
<reference key="1">
    <citation type="submission" date="2010-11" db="EMBL/GenBank/DDBJ databases">
        <title>The complete genome of Leadbetterella byssophila DSM 17132.</title>
        <authorList>
            <consortium name="US DOE Joint Genome Institute (JGI-PGF)"/>
            <person name="Lucas S."/>
            <person name="Copeland A."/>
            <person name="Lapidus A."/>
            <person name="Glavina del Rio T."/>
            <person name="Dalin E."/>
            <person name="Tice H."/>
            <person name="Bruce D."/>
            <person name="Goodwin L."/>
            <person name="Pitluck S."/>
            <person name="Kyrpides N."/>
            <person name="Mavromatis K."/>
            <person name="Ivanova N."/>
            <person name="Teshima H."/>
            <person name="Brettin T."/>
            <person name="Detter J.C."/>
            <person name="Han C."/>
            <person name="Tapia R."/>
            <person name="Land M."/>
            <person name="Hauser L."/>
            <person name="Markowitz V."/>
            <person name="Cheng J.-F."/>
            <person name="Hugenholtz P."/>
            <person name="Woyke T."/>
            <person name="Wu D."/>
            <person name="Tindall B."/>
            <person name="Pomrenke H.G."/>
            <person name="Brambilla E."/>
            <person name="Klenk H.-P."/>
            <person name="Eisen J.A."/>
        </authorList>
    </citation>
    <scope>NUCLEOTIDE SEQUENCE [LARGE SCALE GENOMIC DNA]</scope>
    <source>
        <strain>DSM 17132</strain>
    </source>
</reference>
<dbReference type="HOGENOM" id="CLU_657003_0_0_10"/>
<dbReference type="AlphaFoldDB" id="E4RVJ1"/>
<proteinExistence type="predicted"/>
<dbReference type="Proteomes" id="UP000007435">
    <property type="component" value="Chromosome"/>
</dbReference>
<evidence type="ECO:0000256" key="1">
    <source>
        <dbReference type="SAM" id="SignalP"/>
    </source>
</evidence>
<gene>
    <name evidence="2" type="ordered locus">Lbys_1336</name>
</gene>
<feature type="signal peptide" evidence="1">
    <location>
        <begin position="1"/>
        <end position="24"/>
    </location>
</feature>
<dbReference type="EMBL" id="CP002305">
    <property type="protein sequence ID" value="ADQ17055.1"/>
    <property type="molecule type" value="Genomic_DNA"/>
</dbReference>
<dbReference type="KEGG" id="lby:Lbys_1336"/>
<evidence type="ECO:0008006" key="4">
    <source>
        <dbReference type="Google" id="ProtNLM"/>
    </source>
</evidence>
<organism evidence="2 3">
    <name type="scientific">Leadbetterella byssophila (strain DSM 17132 / JCM 16389 / KACC 11308 / NBRC 106382 / 4M15)</name>
    <dbReference type="NCBI Taxonomy" id="649349"/>
    <lineage>
        <taxon>Bacteria</taxon>
        <taxon>Pseudomonadati</taxon>
        <taxon>Bacteroidota</taxon>
        <taxon>Cytophagia</taxon>
        <taxon>Cytophagales</taxon>
        <taxon>Leadbetterellaceae</taxon>
        <taxon>Leadbetterella</taxon>
    </lineage>
</organism>
<dbReference type="STRING" id="649349.Lbys_1336"/>
<keyword evidence="1" id="KW-0732">Signal</keyword>
<protein>
    <recommendedName>
        <fullName evidence="4">Asparagine synthetase B</fullName>
    </recommendedName>
</protein>
<name>E4RVJ1_LEAB4</name>
<dbReference type="eggNOG" id="ENOG502Z7SQ">
    <property type="taxonomic scope" value="Bacteria"/>
</dbReference>
<evidence type="ECO:0000313" key="2">
    <source>
        <dbReference type="EMBL" id="ADQ17055.1"/>
    </source>
</evidence>
<keyword evidence="3" id="KW-1185">Reference proteome</keyword>
<evidence type="ECO:0000313" key="3">
    <source>
        <dbReference type="Proteomes" id="UP000007435"/>
    </source>
</evidence>
<feature type="chain" id="PRO_5003188473" description="Asparagine synthetase B" evidence="1">
    <location>
        <begin position="25"/>
        <end position="426"/>
    </location>
</feature>